<accession>A0ABW3M1B1</accession>
<comment type="caution">
    <text evidence="1">The sequence shown here is derived from an EMBL/GenBank/DDBJ whole genome shotgun (WGS) entry which is preliminary data.</text>
</comment>
<gene>
    <name evidence="1" type="ORF">ACFQ1S_01645</name>
</gene>
<keyword evidence="2" id="KW-1185">Reference proteome</keyword>
<name>A0ABW3M1B1_9PSEU</name>
<protein>
    <submittedName>
        <fullName evidence="1">Uncharacterized protein</fullName>
    </submittedName>
</protein>
<evidence type="ECO:0000313" key="1">
    <source>
        <dbReference type="EMBL" id="MFD1044387.1"/>
    </source>
</evidence>
<dbReference type="Proteomes" id="UP001597045">
    <property type="component" value="Unassembled WGS sequence"/>
</dbReference>
<evidence type="ECO:0000313" key="2">
    <source>
        <dbReference type="Proteomes" id="UP001597045"/>
    </source>
</evidence>
<organism evidence="1 2">
    <name type="scientific">Kibdelosporangium lantanae</name>
    <dbReference type="NCBI Taxonomy" id="1497396"/>
    <lineage>
        <taxon>Bacteria</taxon>
        <taxon>Bacillati</taxon>
        <taxon>Actinomycetota</taxon>
        <taxon>Actinomycetes</taxon>
        <taxon>Pseudonocardiales</taxon>
        <taxon>Pseudonocardiaceae</taxon>
        <taxon>Kibdelosporangium</taxon>
    </lineage>
</organism>
<sequence length="43" mass="4250">MSDVVEADVDVEVVGVVGQVGGDPVAMGVAVKGMGERYAGQTA</sequence>
<proteinExistence type="predicted"/>
<dbReference type="EMBL" id="JBHTIS010000046">
    <property type="protein sequence ID" value="MFD1044387.1"/>
    <property type="molecule type" value="Genomic_DNA"/>
</dbReference>
<reference evidence="2" key="1">
    <citation type="journal article" date="2019" name="Int. J. Syst. Evol. Microbiol.">
        <title>The Global Catalogue of Microorganisms (GCM) 10K type strain sequencing project: providing services to taxonomists for standard genome sequencing and annotation.</title>
        <authorList>
            <consortium name="The Broad Institute Genomics Platform"/>
            <consortium name="The Broad Institute Genome Sequencing Center for Infectious Disease"/>
            <person name="Wu L."/>
            <person name="Ma J."/>
        </authorList>
    </citation>
    <scope>NUCLEOTIDE SEQUENCE [LARGE SCALE GENOMIC DNA]</scope>
    <source>
        <strain evidence="2">JCM 31486</strain>
    </source>
</reference>